<dbReference type="Gene3D" id="1.10.630.10">
    <property type="entry name" value="Cytochrome P450"/>
    <property type="match status" value="1"/>
</dbReference>
<dbReference type="AlphaFoldDB" id="A0AAW1D5P0"/>
<dbReference type="Pfam" id="PF00067">
    <property type="entry name" value="p450"/>
    <property type="match status" value="1"/>
</dbReference>
<evidence type="ECO:0000256" key="12">
    <source>
        <dbReference type="ARBA" id="ARBA00023136"/>
    </source>
</evidence>
<keyword evidence="12 15" id="KW-0472">Membrane</keyword>
<dbReference type="GO" id="GO:0020037">
    <property type="term" value="F:heme binding"/>
    <property type="evidence" value="ECO:0007669"/>
    <property type="project" value="InterPro"/>
</dbReference>
<evidence type="ECO:0000256" key="13">
    <source>
        <dbReference type="PIRSR" id="PIRSR602401-1"/>
    </source>
</evidence>
<evidence type="ECO:0000256" key="11">
    <source>
        <dbReference type="ARBA" id="ARBA00023033"/>
    </source>
</evidence>
<dbReference type="GO" id="GO:0005506">
    <property type="term" value="F:iron ion binding"/>
    <property type="evidence" value="ECO:0007669"/>
    <property type="project" value="InterPro"/>
</dbReference>
<keyword evidence="6 13" id="KW-0479">Metal-binding</keyword>
<dbReference type="EMBL" id="JAPXFL010000005">
    <property type="protein sequence ID" value="KAK9506036.1"/>
    <property type="molecule type" value="Genomic_DNA"/>
</dbReference>
<evidence type="ECO:0000313" key="17">
    <source>
        <dbReference type="Proteomes" id="UP001461498"/>
    </source>
</evidence>
<comment type="subcellular location">
    <subcellularLocation>
        <location evidence="3">Endoplasmic reticulum membrane</location>
        <topology evidence="3">Peripheral membrane protein</topology>
    </subcellularLocation>
    <subcellularLocation>
        <location evidence="2">Microsome membrane</location>
        <topology evidence="2">Peripheral membrane protein</topology>
    </subcellularLocation>
</comment>
<dbReference type="GO" id="GO:0005789">
    <property type="term" value="C:endoplasmic reticulum membrane"/>
    <property type="evidence" value="ECO:0007669"/>
    <property type="project" value="UniProtKB-SubCell"/>
</dbReference>
<dbReference type="InterPro" id="IPR036396">
    <property type="entry name" value="Cyt_P450_sf"/>
</dbReference>
<dbReference type="SUPFAM" id="SSF48264">
    <property type="entry name" value="Cytochrome P450"/>
    <property type="match status" value="1"/>
</dbReference>
<dbReference type="PROSITE" id="PS00086">
    <property type="entry name" value="CYTOCHROME_P450"/>
    <property type="match status" value="1"/>
</dbReference>
<proteinExistence type="inferred from homology"/>
<evidence type="ECO:0000256" key="15">
    <source>
        <dbReference type="SAM" id="Phobius"/>
    </source>
</evidence>
<accession>A0AAW1D5P0</accession>
<dbReference type="Proteomes" id="UP001461498">
    <property type="component" value="Unassembled WGS sequence"/>
</dbReference>
<keyword evidence="10 13" id="KW-0408">Iron</keyword>
<organism evidence="16 17">
    <name type="scientific">Rhynocoris fuscipes</name>
    <dbReference type="NCBI Taxonomy" id="488301"/>
    <lineage>
        <taxon>Eukaryota</taxon>
        <taxon>Metazoa</taxon>
        <taxon>Ecdysozoa</taxon>
        <taxon>Arthropoda</taxon>
        <taxon>Hexapoda</taxon>
        <taxon>Insecta</taxon>
        <taxon>Pterygota</taxon>
        <taxon>Neoptera</taxon>
        <taxon>Paraneoptera</taxon>
        <taxon>Hemiptera</taxon>
        <taxon>Heteroptera</taxon>
        <taxon>Panheteroptera</taxon>
        <taxon>Cimicomorpha</taxon>
        <taxon>Reduviidae</taxon>
        <taxon>Harpactorinae</taxon>
        <taxon>Harpactorini</taxon>
        <taxon>Rhynocoris</taxon>
    </lineage>
</organism>
<dbReference type="InterPro" id="IPR017972">
    <property type="entry name" value="Cyt_P450_CS"/>
</dbReference>
<evidence type="ECO:0000256" key="3">
    <source>
        <dbReference type="ARBA" id="ARBA00004406"/>
    </source>
</evidence>
<keyword evidence="7" id="KW-0256">Endoplasmic reticulum</keyword>
<evidence type="ECO:0000256" key="5">
    <source>
        <dbReference type="ARBA" id="ARBA00022617"/>
    </source>
</evidence>
<reference evidence="16 17" key="1">
    <citation type="submission" date="2022-12" db="EMBL/GenBank/DDBJ databases">
        <title>Chromosome-level genome assembly of true bugs.</title>
        <authorList>
            <person name="Ma L."/>
            <person name="Li H."/>
        </authorList>
    </citation>
    <scope>NUCLEOTIDE SEQUENCE [LARGE SCALE GENOMIC DNA]</scope>
    <source>
        <strain evidence="16">Lab_2022b</strain>
    </source>
</reference>
<dbReference type="InterPro" id="IPR002401">
    <property type="entry name" value="Cyt_P450_E_grp-I"/>
</dbReference>
<name>A0AAW1D5P0_9HEMI</name>
<evidence type="ECO:0000256" key="10">
    <source>
        <dbReference type="ARBA" id="ARBA00023004"/>
    </source>
</evidence>
<evidence type="ECO:0000256" key="6">
    <source>
        <dbReference type="ARBA" id="ARBA00022723"/>
    </source>
</evidence>
<sequence>MLAILYEIVFSSVFLFLVTLVLLYYYGMRNYGYWKKKGVPYIEPKYPFLGNLAEGTFGMKPPHIQQLEIYKQFIGERFVGIYTFTNPTLFVRDPELVEAVMIKDFTAFYNRGTGFNPDYEPLSAHLFHMEDQKWKTLRQKLSPTFTSGKLKGMHQQLVDCSDALVKYISGFAARDEPVEMREVMAKFTTDVIGSCAFGLDTKSMSDTDSEFRKYGRKIFETGIKQRLFFLLNVNFPSLQKYVNLKILDQKTEDFFMNLSKSTMLYREANNVSRNDFVQLLMELKHQEQIKQQDEDDLIIDDKIIAANAFVFFVAGFETTASTLSYCLYELSLNQEIQEQAYQHVVSVLSKHGGQVSYEAIREMTFLKQIFSETLRKYPPVPELLRKSTKDYVIPGTSVAIPKGTRVTIPVYSLHYDSKYFPEPEKFKPERFDREKNKIKIGTYLPFGDGPRICIGERFAKMEIQVALVKLLTKYRFTLNSKTISPLVYNSSTILLMPIGGIWIDLHKRDE</sequence>
<keyword evidence="17" id="KW-1185">Reference proteome</keyword>
<keyword evidence="8" id="KW-0492">Microsome</keyword>
<keyword evidence="15" id="KW-1133">Transmembrane helix</keyword>
<evidence type="ECO:0000256" key="4">
    <source>
        <dbReference type="ARBA" id="ARBA00010617"/>
    </source>
</evidence>
<feature type="binding site" description="axial binding residue" evidence="13">
    <location>
        <position position="453"/>
    </location>
    <ligand>
        <name>heme</name>
        <dbReference type="ChEBI" id="CHEBI:30413"/>
    </ligand>
    <ligandPart>
        <name>Fe</name>
        <dbReference type="ChEBI" id="CHEBI:18248"/>
    </ligandPart>
</feature>
<comment type="cofactor">
    <cofactor evidence="1 13">
        <name>heme</name>
        <dbReference type="ChEBI" id="CHEBI:30413"/>
    </cofactor>
</comment>
<gene>
    <name evidence="16" type="ORF">O3M35_008047</name>
</gene>
<dbReference type="InterPro" id="IPR050476">
    <property type="entry name" value="Insect_CytP450_Detox"/>
</dbReference>
<feature type="transmembrane region" description="Helical" evidence="15">
    <location>
        <begin position="6"/>
        <end position="27"/>
    </location>
</feature>
<dbReference type="PANTHER" id="PTHR24292">
    <property type="entry name" value="CYTOCHROME P450"/>
    <property type="match status" value="1"/>
</dbReference>
<keyword evidence="15" id="KW-0812">Transmembrane</keyword>
<dbReference type="PANTHER" id="PTHR24292:SF54">
    <property type="entry name" value="CYP9F3-RELATED"/>
    <property type="match status" value="1"/>
</dbReference>
<evidence type="ECO:0000256" key="7">
    <source>
        <dbReference type="ARBA" id="ARBA00022824"/>
    </source>
</evidence>
<evidence type="ECO:0008006" key="18">
    <source>
        <dbReference type="Google" id="ProtNLM"/>
    </source>
</evidence>
<comment type="caution">
    <text evidence="16">The sequence shown here is derived from an EMBL/GenBank/DDBJ whole genome shotgun (WGS) entry which is preliminary data.</text>
</comment>
<dbReference type="PRINTS" id="PR00463">
    <property type="entry name" value="EP450I"/>
</dbReference>
<evidence type="ECO:0000256" key="1">
    <source>
        <dbReference type="ARBA" id="ARBA00001971"/>
    </source>
</evidence>
<evidence type="ECO:0000256" key="14">
    <source>
        <dbReference type="RuleBase" id="RU000461"/>
    </source>
</evidence>
<evidence type="ECO:0000313" key="16">
    <source>
        <dbReference type="EMBL" id="KAK9506036.1"/>
    </source>
</evidence>
<keyword evidence="11 14" id="KW-0503">Monooxygenase</keyword>
<comment type="similarity">
    <text evidence="4 14">Belongs to the cytochrome P450 family.</text>
</comment>
<dbReference type="CDD" id="cd11056">
    <property type="entry name" value="CYP6-like"/>
    <property type="match status" value="1"/>
</dbReference>
<dbReference type="GO" id="GO:0004497">
    <property type="term" value="F:monooxygenase activity"/>
    <property type="evidence" value="ECO:0007669"/>
    <property type="project" value="UniProtKB-KW"/>
</dbReference>
<protein>
    <recommendedName>
        <fullName evidence="18">Cytochrome P450</fullName>
    </recommendedName>
</protein>
<dbReference type="FunFam" id="1.10.630.10:FF:000042">
    <property type="entry name" value="Cytochrome P450"/>
    <property type="match status" value="1"/>
</dbReference>
<evidence type="ECO:0000256" key="8">
    <source>
        <dbReference type="ARBA" id="ARBA00022848"/>
    </source>
</evidence>
<feature type="transmembrane region" description="Helical" evidence="15">
    <location>
        <begin position="483"/>
        <end position="503"/>
    </location>
</feature>
<evidence type="ECO:0000256" key="9">
    <source>
        <dbReference type="ARBA" id="ARBA00023002"/>
    </source>
</evidence>
<dbReference type="GO" id="GO:0016705">
    <property type="term" value="F:oxidoreductase activity, acting on paired donors, with incorporation or reduction of molecular oxygen"/>
    <property type="evidence" value="ECO:0007669"/>
    <property type="project" value="InterPro"/>
</dbReference>
<keyword evidence="9 14" id="KW-0560">Oxidoreductase</keyword>
<evidence type="ECO:0000256" key="2">
    <source>
        <dbReference type="ARBA" id="ARBA00004174"/>
    </source>
</evidence>
<dbReference type="PRINTS" id="PR00385">
    <property type="entry name" value="P450"/>
</dbReference>
<keyword evidence="5 13" id="KW-0349">Heme</keyword>
<dbReference type="InterPro" id="IPR001128">
    <property type="entry name" value="Cyt_P450"/>
</dbReference>